<feature type="compositionally biased region" description="Basic residues" evidence="1">
    <location>
        <begin position="8"/>
        <end position="18"/>
    </location>
</feature>
<organism evidence="2 3">
    <name type="scientific">Chionoecetes opilio</name>
    <name type="common">Atlantic snow crab</name>
    <name type="synonym">Cancer opilio</name>
    <dbReference type="NCBI Taxonomy" id="41210"/>
    <lineage>
        <taxon>Eukaryota</taxon>
        <taxon>Metazoa</taxon>
        <taxon>Ecdysozoa</taxon>
        <taxon>Arthropoda</taxon>
        <taxon>Crustacea</taxon>
        <taxon>Multicrustacea</taxon>
        <taxon>Malacostraca</taxon>
        <taxon>Eumalacostraca</taxon>
        <taxon>Eucarida</taxon>
        <taxon>Decapoda</taxon>
        <taxon>Pleocyemata</taxon>
        <taxon>Brachyura</taxon>
        <taxon>Eubrachyura</taxon>
        <taxon>Majoidea</taxon>
        <taxon>Majidae</taxon>
        <taxon>Chionoecetes</taxon>
    </lineage>
</organism>
<sequence>MAPTPSKSRAKRPRRARGSRSLVEKGASIGARGEGFPSRKPRDYRSCATFPSSIHRKTPPSPIKKPGAFPHAPLDGKGKLRFLNPMFRSPCKYKAGKGRGLKRSLSSSFSLLPGGGWRRGWRPKLRTRPQLVKDLHPLPEINGAIGKTPPPTFSPPSLYLGPIRGGVFFRRGSRREEKDC</sequence>
<keyword evidence="3" id="KW-1185">Reference proteome</keyword>
<evidence type="ECO:0000313" key="3">
    <source>
        <dbReference type="Proteomes" id="UP000770661"/>
    </source>
</evidence>
<dbReference type="Proteomes" id="UP000770661">
    <property type="component" value="Unassembled WGS sequence"/>
</dbReference>
<evidence type="ECO:0000256" key="1">
    <source>
        <dbReference type="SAM" id="MobiDB-lite"/>
    </source>
</evidence>
<protein>
    <submittedName>
        <fullName evidence="2">Uncharacterized protein</fullName>
    </submittedName>
</protein>
<reference evidence="2" key="1">
    <citation type="submission" date="2020-07" db="EMBL/GenBank/DDBJ databases">
        <title>The High-quality genome of the commercially important snow crab, Chionoecetes opilio.</title>
        <authorList>
            <person name="Jeong J.-H."/>
            <person name="Ryu S."/>
        </authorList>
    </citation>
    <scope>NUCLEOTIDE SEQUENCE</scope>
    <source>
        <strain evidence="2">MADBK_172401_WGS</strain>
        <tissue evidence="2">Digestive gland</tissue>
    </source>
</reference>
<evidence type="ECO:0000313" key="2">
    <source>
        <dbReference type="EMBL" id="KAG0727383.1"/>
    </source>
</evidence>
<comment type="caution">
    <text evidence="2">The sequence shown here is derived from an EMBL/GenBank/DDBJ whole genome shotgun (WGS) entry which is preliminary data.</text>
</comment>
<accession>A0A8J5CNY7</accession>
<dbReference type="EMBL" id="JACEEZ010003436">
    <property type="protein sequence ID" value="KAG0727383.1"/>
    <property type="molecule type" value="Genomic_DNA"/>
</dbReference>
<feature type="region of interest" description="Disordered" evidence="1">
    <location>
        <begin position="1"/>
        <end position="76"/>
    </location>
</feature>
<dbReference type="AlphaFoldDB" id="A0A8J5CNY7"/>
<proteinExistence type="predicted"/>
<name>A0A8J5CNY7_CHIOP</name>
<gene>
    <name evidence="2" type="ORF">GWK47_034764</name>
</gene>